<evidence type="ECO:0000313" key="3">
    <source>
        <dbReference type="Proteomes" id="UP000070133"/>
    </source>
</evidence>
<comment type="caution">
    <text evidence="2">The sequence shown here is derived from an EMBL/GenBank/DDBJ whole genome shotgun (WGS) entry which is preliminary data.</text>
</comment>
<name>A0A139GYQ4_9PEZI</name>
<accession>A0A139GYQ4</accession>
<proteinExistence type="predicted"/>
<organism evidence="2 3">
    <name type="scientific">Pseudocercospora eumusae</name>
    <dbReference type="NCBI Taxonomy" id="321146"/>
    <lineage>
        <taxon>Eukaryota</taxon>
        <taxon>Fungi</taxon>
        <taxon>Dikarya</taxon>
        <taxon>Ascomycota</taxon>
        <taxon>Pezizomycotina</taxon>
        <taxon>Dothideomycetes</taxon>
        <taxon>Dothideomycetidae</taxon>
        <taxon>Mycosphaerellales</taxon>
        <taxon>Mycosphaerellaceae</taxon>
        <taxon>Pseudocercospora</taxon>
    </lineage>
</organism>
<evidence type="ECO:0000313" key="2">
    <source>
        <dbReference type="EMBL" id="KXS95345.1"/>
    </source>
</evidence>
<sequence>MALTGIVAIDDTNGSMTTRRVGARSRVAALMRYARREQRSGSRRSLRRRNRGRPIDIRRHWNSRDPYIRPVVGGQRCALFHPANVSIAAY</sequence>
<protein>
    <submittedName>
        <fullName evidence="2">Uncharacterized protein</fullName>
    </submittedName>
</protein>
<feature type="region of interest" description="Disordered" evidence="1">
    <location>
        <begin position="34"/>
        <end position="55"/>
    </location>
</feature>
<reference evidence="2 3" key="1">
    <citation type="submission" date="2015-07" db="EMBL/GenBank/DDBJ databases">
        <title>Comparative genomics of the Sigatoka disease complex on banana suggests a link between parallel evolutionary changes in Pseudocercospora fijiensis and Pseudocercospora eumusae and increased virulence on the banana host.</title>
        <authorList>
            <person name="Chang T.-C."/>
            <person name="Salvucci A."/>
            <person name="Crous P.W."/>
            <person name="Stergiopoulos I."/>
        </authorList>
    </citation>
    <scope>NUCLEOTIDE SEQUENCE [LARGE SCALE GENOMIC DNA]</scope>
    <source>
        <strain evidence="2 3">CBS 114824</strain>
    </source>
</reference>
<evidence type="ECO:0000256" key="1">
    <source>
        <dbReference type="SAM" id="MobiDB-lite"/>
    </source>
</evidence>
<keyword evidence="3" id="KW-1185">Reference proteome</keyword>
<dbReference type="AlphaFoldDB" id="A0A139GYQ4"/>
<dbReference type="Proteomes" id="UP000070133">
    <property type="component" value="Unassembled WGS sequence"/>
</dbReference>
<feature type="compositionally biased region" description="Basic residues" evidence="1">
    <location>
        <begin position="41"/>
        <end position="52"/>
    </location>
</feature>
<gene>
    <name evidence="2" type="ORF">AC578_5283</name>
</gene>
<dbReference type="EMBL" id="LFZN01000221">
    <property type="protein sequence ID" value="KXS95345.1"/>
    <property type="molecule type" value="Genomic_DNA"/>
</dbReference>